<organism evidence="1 2">
    <name type="scientific">Araneus ventricosus</name>
    <name type="common">Orbweaver spider</name>
    <name type="synonym">Epeira ventricosa</name>
    <dbReference type="NCBI Taxonomy" id="182803"/>
    <lineage>
        <taxon>Eukaryota</taxon>
        <taxon>Metazoa</taxon>
        <taxon>Ecdysozoa</taxon>
        <taxon>Arthropoda</taxon>
        <taxon>Chelicerata</taxon>
        <taxon>Arachnida</taxon>
        <taxon>Araneae</taxon>
        <taxon>Araneomorphae</taxon>
        <taxon>Entelegynae</taxon>
        <taxon>Araneoidea</taxon>
        <taxon>Araneidae</taxon>
        <taxon>Araneus</taxon>
    </lineage>
</organism>
<proteinExistence type="predicted"/>
<dbReference type="Proteomes" id="UP000499080">
    <property type="component" value="Unassembled WGS sequence"/>
</dbReference>
<name>A0A4Y2G0W4_ARAVE</name>
<evidence type="ECO:0000313" key="2">
    <source>
        <dbReference type="Proteomes" id="UP000499080"/>
    </source>
</evidence>
<dbReference type="EMBL" id="BGPR01001129">
    <property type="protein sequence ID" value="GBM46269.1"/>
    <property type="molecule type" value="Genomic_DNA"/>
</dbReference>
<dbReference type="AlphaFoldDB" id="A0A4Y2G0W4"/>
<evidence type="ECO:0000313" key="1">
    <source>
        <dbReference type="EMBL" id="GBM46269.1"/>
    </source>
</evidence>
<comment type="caution">
    <text evidence="1">The sequence shown here is derived from an EMBL/GenBank/DDBJ whole genome shotgun (WGS) entry which is preliminary data.</text>
</comment>
<protein>
    <submittedName>
        <fullName evidence="1">Uncharacterized protein</fullName>
    </submittedName>
</protein>
<keyword evidence="2" id="KW-1185">Reference proteome</keyword>
<gene>
    <name evidence="1" type="ORF">AVEN_232155_1</name>
</gene>
<reference evidence="1 2" key="1">
    <citation type="journal article" date="2019" name="Sci. Rep.">
        <title>Orb-weaving spider Araneus ventricosus genome elucidates the spidroin gene catalogue.</title>
        <authorList>
            <person name="Kono N."/>
            <person name="Nakamura H."/>
            <person name="Ohtoshi R."/>
            <person name="Moran D.A.P."/>
            <person name="Shinohara A."/>
            <person name="Yoshida Y."/>
            <person name="Fujiwara M."/>
            <person name="Mori M."/>
            <person name="Tomita M."/>
            <person name="Arakawa K."/>
        </authorList>
    </citation>
    <scope>NUCLEOTIDE SEQUENCE [LARGE SCALE GENOMIC DNA]</scope>
</reference>
<accession>A0A4Y2G0W4</accession>
<sequence length="87" mass="9911">MTAFHNANSLTTSHTIPRLLQFPWRIPGPSSSLSPHARTPAAFRSRQSKWSDGYWVRLDTEPSAPHHANSDRFWRVGRSNLRGVEES</sequence>